<keyword evidence="4 14" id="KW-0235">DNA replication</keyword>
<dbReference type="EMBL" id="QXFL01000016">
    <property type="protein sequence ID" value="RIV82691.1"/>
    <property type="molecule type" value="Genomic_DNA"/>
</dbReference>
<dbReference type="NCBIfam" id="TIGR00665">
    <property type="entry name" value="DnaB"/>
    <property type="match status" value="1"/>
</dbReference>
<dbReference type="AlphaFoldDB" id="A0A418NMU6"/>
<dbReference type="InterPro" id="IPR003593">
    <property type="entry name" value="AAA+_ATPase"/>
</dbReference>
<dbReference type="InterPro" id="IPR007692">
    <property type="entry name" value="DNA_helicase_DnaB"/>
</dbReference>
<evidence type="ECO:0000256" key="2">
    <source>
        <dbReference type="ARBA" id="ARBA00011643"/>
    </source>
</evidence>
<evidence type="ECO:0000256" key="3">
    <source>
        <dbReference type="ARBA" id="ARBA00022515"/>
    </source>
</evidence>
<proteinExistence type="inferred from homology"/>
<dbReference type="SUPFAM" id="SSF52540">
    <property type="entry name" value="P-loop containing nucleoside triphosphate hydrolases"/>
    <property type="match status" value="1"/>
</dbReference>
<keyword evidence="18" id="KW-1185">Reference proteome</keyword>
<evidence type="ECO:0000256" key="11">
    <source>
        <dbReference type="ARBA" id="ARBA00044932"/>
    </source>
</evidence>
<keyword evidence="10" id="KW-0413">Isomerase</keyword>
<dbReference type="GO" id="GO:0003677">
    <property type="term" value="F:DNA binding"/>
    <property type="evidence" value="ECO:0007669"/>
    <property type="project" value="UniProtKB-UniRule"/>
</dbReference>
<dbReference type="Gene3D" id="1.10.860.10">
    <property type="entry name" value="DNAb Helicase, Chain A"/>
    <property type="match status" value="1"/>
</dbReference>
<evidence type="ECO:0000256" key="4">
    <source>
        <dbReference type="ARBA" id="ARBA00022705"/>
    </source>
</evidence>
<dbReference type="GO" id="GO:0043139">
    <property type="term" value="F:5'-3' DNA helicase activity"/>
    <property type="evidence" value="ECO:0007669"/>
    <property type="project" value="UniProtKB-EC"/>
</dbReference>
<dbReference type="GO" id="GO:0005829">
    <property type="term" value="C:cytosol"/>
    <property type="evidence" value="ECO:0007669"/>
    <property type="project" value="TreeGrafter"/>
</dbReference>
<keyword evidence="7 14" id="KW-0347">Helicase</keyword>
<keyword evidence="5 14" id="KW-0547">Nucleotide-binding</keyword>
<evidence type="ECO:0000313" key="17">
    <source>
        <dbReference type="EMBL" id="RIV82691.1"/>
    </source>
</evidence>
<dbReference type="Proteomes" id="UP000286576">
    <property type="component" value="Unassembled WGS sequence"/>
</dbReference>
<dbReference type="SUPFAM" id="SSF48024">
    <property type="entry name" value="N-terminal domain of DnaB helicase"/>
    <property type="match status" value="1"/>
</dbReference>
<keyword evidence="9 14" id="KW-0238">DNA-binding</keyword>
<evidence type="ECO:0000256" key="9">
    <source>
        <dbReference type="ARBA" id="ARBA00023125"/>
    </source>
</evidence>
<dbReference type="RefSeq" id="WP_119588240.1">
    <property type="nucleotide sequence ID" value="NZ_CAWODQ010000008.1"/>
</dbReference>
<evidence type="ECO:0000313" key="18">
    <source>
        <dbReference type="Proteomes" id="UP000286576"/>
    </source>
</evidence>
<dbReference type="GO" id="GO:0006269">
    <property type="term" value="P:DNA replication, synthesis of primer"/>
    <property type="evidence" value="ECO:0007669"/>
    <property type="project" value="UniProtKB-UniRule"/>
</dbReference>
<dbReference type="OrthoDB" id="9773982at2"/>
<dbReference type="InterPro" id="IPR036185">
    <property type="entry name" value="DNA_heli_DnaB-like_N_sf"/>
</dbReference>
<dbReference type="InterPro" id="IPR027417">
    <property type="entry name" value="P-loop_NTPase"/>
</dbReference>
<comment type="subunit">
    <text evidence="2">Homohexamer.</text>
</comment>
<keyword evidence="6 14" id="KW-0378">Hydrolase</keyword>
<reference evidence="17 18" key="1">
    <citation type="submission" date="2018-08" db="EMBL/GenBank/DDBJ databases">
        <title>Erythrobacter zhengii sp.nov., a bacterium isolated from deep-sea sediment.</title>
        <authorList>
            <person name="Fang C."/>
            <person name="Wu Y.-H."/>
            <person name="Sun C."/>
            <person name="Wang H."/>
            <person name="Cheng H."/>
            <person name="Meng F.-X."/>
            <person name="Wang C.-S."/>
            <person name="Xu X.-W."/>
        </authorList>
    </citation>
    <scope>NUCLEOTIDE SEQUENCE [LARGE SCALE GENOMIC DNA]</scope>
    <source>
        <strain evidence="17 18">V18</strain>
    </source>
</reference>
<feature type="region of interest" description="Disordered" evidence="15">
    <location>
        <begin position="1"/>
        <end position="22"/>
    </location>
</feature>
<evidence type="ECO:0000256" key="5">
    <source>
        <dbReference type="ARBA" id="ARBA00022741"/>
    </source>
</evidence>
<accession>A0A418NMU6</accession>
<dbReference type="SMART" id="SM00382">
    <property type="entry name" value="AAA"/>
    <property type="match status" value="1"/>
</dbReference>
<name>A0A418NMU6_9SPHN</name>
<organism evidence="17 18">
    <name type="scientific">Aurantiacibacter zhengii</name>
    <dbReference type="NCBI Taxonomy" id="2307003"/>
    <lineage>
        <taxon>Bacteria</taxon>
        <taxon>Pseudomonadati</taxon>
        <taxon>Pseudomonadota</taxon>
        <taxon>Alphaproteobacteria</taxon>
        <taxon>Sphingomonadales</taxon>
        <taxon>Erythrobacteraceae</taxon>
        <taxon>Aurantiacibacter</taxon>
    </lineage>
</organism>
<evidence type="ECO:0000256" key="14">
    <source>
        <dbReference type="RuleBase" id="RU362085"/>
    </source>
</evidence>
<keyword evidence="8 14" id="KW-0067">ATP-binding</keyword>
<evidence type="ECO:0000256" key="1">
    <source>
        <dbReference type="ARBA" id="ARBA00008428"/>
    </source>
</evidence>
<comment type="function">
    <text evidence="11 14">The main replicative DNA helicase, it participates in initiation and elongation during chromosome replication. Travels ahead of the DNA replisome, separating dsDNA into templates for DNA synthesis. A processive ATP-dependent 5'-3' DNA helicase it has DNA-dependent ATPase activity.</text>
</comment>
<dbReference type="CDD" id="cd00984">
    <property type="entry name" value="DnaB_C"/>
    <property type="match status" value="1"/>
</dbReference>
<evidence type="ECO:0000256" key="10">
    <source>
        <dbReference type="ARBA" id="ARBA00023235"/>
    </source>
</evidence>
<evidence type="ECO:0000256" key="7">
    <source>
        <dbReference type="ARBA" id="ARBA00022806"/>
    </source>
</evidence>
<dbReference type="PANTHER" id="PTHR30153:SF2">
    <property type="entry name" value="REPLICATIVE DNA HELICASE"/>
    <property type="match status" value="1"/>
</dbReference>
<evidence type="ECO:0000256" key="6">
    <source>
        <dbReference type="ARBA" id="ARBA00022801"/>
    </source>
</evidence>
<gene>
    <name evidence="17" type="ORF">D2V07_17755</name>
</gene>
<dbReference type="InterPro" id="IPR007694">
    <property type="entry name" value="DNA_helicase_DnaB-like_C"/>
</dbReference>
<dbReference type="GO" id="GO:1990077">
    <property type="term" value="C:primosome complex"/>
    <property type="evidence" value="ECO:0007669"/>
    <property type="project" value="UniProtKB-UniRule"/>
</dbReference>
<keyword evidence="3 14" id="KW-0639">Primosome</keyword>
<dbReference type="GO" id="GO:0016887">
    <property type="term" value="F:ATP hydrolysis activity"/>
    <property type="evidence" value="ECO:0007669"/>
    <property type="project" value="RHEA"/>
</dbReference>
<evidence type="ECO:0000256" key="15">
    <source>
        <dbReference type="SAM" id="MobiDB-lite"/>
    </source>
</evidence>
<feature type="domain" description="SF4 helicase" evidence="16">
    <location>
        <begin position="196"/>
        <end position="499"/>
    </location>
</feature>
<dbReference type="InterPro" id="IPR016136">
    <property type="entry name" value="DNA_helicase_N/primase_C"/>
</dbReference>
<dbReference type="PANTHER" id="PTHR30153">
    <property type="entry name" value="REPLICATIVE DNA HELICASE DNAB"/>
    <property type="match status" value="1"/>
</dbReference>
<dbReference type="GO" id="GO:0005524">
    <property type="term" value="F:ATP binding"/>
    <property type="evidence" value="ECO:0007669"/>
    <property type="project" value="UniProtKB-UniRule"/>
</dbReference>
<comment type="similarity">
    <text evidence="1 14">Belongs to the helicase family. DnaB subfamily.</text>
</comment>
<evidence type="ECO:0000259" key="16">
    <source>
        <dbReference type="PROSITE" id="PS51199"/>
    </source>
</evidence>
<evidence type="ECO:0000256" key="13">
    <source>
        <dbReference type="NCBIfam" id="TIGR00665"/>
    </source>
</evidence>
<dbReference type="Pfam" id="PF00772">
    <property type="entry name" value="DnaB"/>
    <property type="match status" value="1"/>
</dbReference>
<dbReference type="Gene3D" id="3.40.50.300">
    <property type="entry name" value="P-loop containing nucleotide triphosphate hydrolases"/>
    <property type="match status" value="1"/>
</dbReference>
<feature type="compositionally biased region" description="Polar residues" evidence="15">
    <location>
        <begin position="9"/>
        <end position="20"/>
    </location>
</feature>
<evidence type="ECO:0000256" key="12">
    <source>
        <dbReference type="ARBA" id="ARBA00048954"/>
    </source>
</evidence>
<dbReference type="Pfam" id="PF03796">
    <property type="entry name" value="DnaB_C"/>
    <property type="match status" value="1"/>
</dbReference>
<evidence type="ECO:0000256" key="8">
    <source>
        <dbReference type="ARBA" id="ARBA00022840"/>
    </source>
</evidence>
<dbReference type="NCBIfam" id="NF006606">
    <property type="entry name" value="PRK09165.1"/>
    <property type="match status" value="1"/>
</dbReference>
<comment type="catalytic activity">
    <reaction evidence="12 14">
        <text>ATP + H2O = ADP + phosphate + H(+)</text>
        <dbReference type="Rhea" id="RHEA:13065"/>
        <dbReference type="ChEBI" id="CHEBI:15377"/>
        <dbReference type="ChEBI" id="CHEBI:15378"/>
        <dbReference type="ChEBI" id="CHEBI:30616"/>
        <dbReference type="ChEBI" id="CHEBI:43474"/>
        <dbReference type="ChEBI" id="CHEBI:456216"/>
        <dbReference type="EC" id="5.6.2.3"/>
    </reaction>
</comment>
<dbReference type="EC" id="5.6.2.3" evidence="13 14"/>
<comment type="caution">
    <text evidence="17">The sequence shown here is derived from an EMBL/GenBank/DDBJ whole genome shotgun (WGS) entry which is preliminary data.</text>
</comment>
<dbReference type="PROSITE" id="PS51199">
    <property type="entry name" value="SF4_HELICASE"/>
    <property type="match status" value="1"/>
</dbReference>
<dbReference type="InterPro" id="IPR007693">
    <property type="entry name" value="DNA_helicase_DnaB-like_N"/>
</dbReference>
<protein>
    <recommendedName>
        <fullName evidence="13 14">Replicative DNA helicase</fullName>
        <ecNumber evidence="13 14">5.6.2.3</ecNumber>
    </recommendedName>
</protein>
<sequence length="506" mass="56027">MPDEDLLIRTTTGDSQSAPQGRTLPANLEAEAAFLGAVLIDNRVLEELPVELRPGHFFAPIHGRIFERIVTLVDRQMVVTPVTLKPYFDGDEALSELGGTAYLAQLTADGQGLLAPRELAQQIYDLALLRELVSVGRELVEGALDTSEEVEPQRQIEHAEKRLFEVADGATSEKAGTSFRSASMEAIKLVEAAMNSGGKLSGKTTGLATIDNKTAGLHNSDLVILAGRPGMGKSSLAMNIAFNCAEEHLRFLRDGGPHNYGAPAAFFSLEMSADQLATRILAEQAEISSEALRSGNLKRDEFQKLSYAAQKLAELPLYIDDTPALSISALRTRARRLKRRHDIGLIVVDYLQLLQGSGRASDNRVNEISEISRGLKTLAKELQVPVIALSQLSRAVEQREDKRPMLSDLRESGSIEQDADMVWFIFRADYYHEALRPEMPSETSSEGDKEKYRVWEDRYLELRNKATLIVAKQRHGSTGNVPLLFQSEFTKFTSPNMKDYSDFGYE</sequence>